<dbReference type="EMBL" id="GECZ01025356">
    <property type="protein sequence ID" value="JAS44413.1"/>
    <property type="molecule type" value="Transcribed_RNA"/>
</dbReference>
<evidence type="ECO:0000256" key="3">
    <source>
        <dbReference type="ARBA" id="ARBA00022801"/>
    </source>
</evidence>
<gene>
    <name evidence="8" type="ORF">g.16163</name>
</gene>
<evidence type="ECO:0000256" key="7">
    <source>
        <dbReference type="ARBA" id="ARBA00049041"/>
    </source>
</evidence>
<dbReference type="AlphaFoldDB" id="A0A1B6F3H5"/>
<evidence type="ECO:0000256" key="4">
    <source>
        <dbReference type="ARBA" id="ARBA00034725"/>
    </source>
</evidence>
<keyword evidence="3" id="KW-0378">Hydrolase</keyword>
<proteinExistence type="inferred from homology"/>
<evidence type="ECO:0000313" key="8">
    <source>
        <dbReference type="EMBL" id="JAS44413.1"/>
    </source>
</evidence>
<dbReference type="GO" id="GO:0006508">
    <property type="term" value="P:proteolysis"/>
    <property type="evidence" value="ECO:0007669"/>
    <property type="project" value="UniProtKB-KW"/>
</dbReference>
<evidence type="ECO:0000256" key="1">
    <source>
        <dbReference type="ARBA" id="ARBA00022438"/>
    </source>
</evidence>
<organism evidence="8">
    <name type="scientific">Cuerna arida</name>
    <dbReference type="NCBI Taxonomy" id="1464854"/>
    <lineage>
        <taxon>Eukaryota</taxon>
        <taxon>Metazoa</taxon>
        <taxon>Ecdysozoa</taxon>
        <taxon>Arthropoda</taxon>
        <taxon>Hexapoda</taxon>
        <taxon>Insecta</taxon>
        <taxon>Pterygota</taxon>
        <taxon>Neoptera</taxon>
        <taxon>Paraneoptera</taxon>
        <taxon>Hemiptera</taxon>
        <taxon>Auchenorrhyncha</taxon>
        <taxon>Membracoidea</taxon>
        <taxon>Cicadellidae</taxon>
        <taxon>Cicadellinae</taxon>
        <taxon>Proconiini</taxon>
        <taxon>Cuerna</taxon>
    </lineage>
</organism>
<comment type="catalytic activity">
    <reaction evidence="7">
        <text>N-terminal N(alpha)-acetyl-L-cysteinyl-L-aspartyl-[protein] + H2O = N-terminal L-aspartyl-[protein] + N-acetyl-L-cysteine</text>
        <dbReference type="Rhea" id="RHEA:74579"/>
        <dbReference type="Rhea" id="RHEA-COMP:12669"/>
        <dbReference type="Rhea" id="RHEA-COMP:18395"/>
        <dbReference type="ChEBI" id="CHEBI:15377"/>
        <dbReference type="ChEBI" id="CHEBI:64720"/>
        <dbReference type="ChEBI" id="CHEBI:78236"/>
        <dbReference type="ChEBI" id="CHEBI:193599"/>
    </reaction>
    <physiologicalReaction direction="left-to-right" evidence="7">
        <dbReference type="Rhea" id="RHEA:74580"/>
    </physiologicalReaction>
</comment>
<name>A0A1B6F3H5_9HEMI</name>
<evidence type="ECO:0000256" key="2">
    <source>
        <dbReference type="ARBA" id="ARBA00022670"/>
    </source>
</evidence>
<dbReference type="PANTHER" id="PTHR28631:SF1">
    <property type="entry name" value="ACTIN MATURATION PROTEASE"/>
    <property type="match status" value="1"/>
</dbReference>
<keyword evidence="1" id="KW-0031">Aminopeptidase</keyword>
<accession>A0A1B6F3H5</accession>
<dbReference type="InterPro" id="IPR040043">
    <property type="entry name" value="ACTMAP"/>
</dbReference>
<comment type="similarity">
    <text evidence="4">Belongs to the ACTMAP family.</text>
</comment>
<sequence>MASVPPPPPPLPVTTNQDCKSENGLMGEIGEESFNKCLCDLNVYVKKTITRIRPISQTGPNCGLTALAMVSSLTPCPLSIPQIFEEASNRGFTNHGEMFSALNMKNLADNILSPWFKVDLFTDGLEANKAHVIDRLHNGDLMLVPYDADHNHSPCCSRGHNAHWALVCGVMLAWDGKVCVAARQGKSRYLAVWPLDTLQESNDNLIELDPKRVKDEKEYVIPPGGVKKGLASTFILLEKVKSM</sequence>
<evidence type="ECO:0000256" key="6">
    <source>
        <dbReference type="ARBA" id="ARBA00034908"/>
    </source>
</evidence>
<keyword evidence="2" id="KW-0645">Protease</keyword>
<reference evidence="8" key="1">
    <citation type="submission" date="2015-11" db="EMBL/GenBank/DDBJ databases">
        <title>De novo transcriptome assembly of four potential Pierce s Disease insect vectors from Arizona vineyards.</title>
        <authorList>
            <person name="Tassone E.E."/>
        </authorList>
    </citation>
    <scope>NUCLEOTIDE SEQUENCE</scope>
</reference>
<dbReference type="PANTHER" id="PTHR28631">
    <property type="entry name" value="UPF0692 PROTEIN C19ORF54"/>
    <property type="match status" value="1"/>
</dbReference>
<protein>
    <recommendedName>
        <fullName evidence="5">Actin maturation protease</fullName>
    </recommendedName>
    <alternativeName>
        <fullName evidence="6">Actin aminopeptidase ACTMAP</fullName>
    </alternativeName>
</protein>
<dbReference type="GO" id="GO:0004177">
    <property type="term" value="F:aminopeptidase activity"/>
    <property type="evidence" value="ECO:0007669"/>
    <property type="project" value="UniProtKB-KW"/>
</dbReference>
<dbReference type="Pfam" id="PF21646">
    <property type="entry name" value="ACTMAP-like_C"/>
    <property type="match status" value="1"/>
</dbReference>
<evidence type="ECO:0000256" key="5">
    <source>
        <dbReference type="ARBA" id="ARBA00034848"/>
    </source>
</evidence>